<accession>A0A1V3JID3</accession>
<name>A0A1V3JID3_9PAST</name>
<dbReference type="RefSeq" id="WP_077425314.1">
    <property type="nucleotide sequence ID" value="NZ_MLHQ01000030.1"/>
</dbReference>
<dbReference type="STRING" id="1907939.BKL49_10645"/>
<evidence type="ECO:0000313" key="2">
    <source>
        <dbReference type="EMBL" id="OOF56435.1"/>
    </source>
</evidence>
<dbReference type="Gene3D" id="2.40.128.130">
    <property type="entry name" value="Autotransporter beta-domain"/>
    <property type="match status" value="1"/>
</dbReference>
<dbReference type="Proteomes" id="UP000188602">
    <property type="component" value="Unassembled WGS sequence"/>
</dbReference>
<dbReference type="SMART" id="SM00869">
    <property type="entry name" value="Autotransporter"/>
    <property type="match status" value="1"/>
</dbReference>
<dbReference type="AlphaFoldDB" id="A0A1V3JID3"/>
<gene>
    <name evidence="2" type="ORF">BKL49_10645</name>
</gene>
<comment type="caution">
    <text evidence="2">The sequence shown here is derived from an EMBL/GenBank/DDBJ whole genome shotgun (WGS) entry which is preliminary data.</text>
</comment>
<dbReference type="EMBL" id="MLHQ01000030">
    <property type="protein sequence ID" value="OOF56435.1"/>
    <property type="molecule type" value="Genomic_DNA"/>
</dbReference>
<dbReference type="OrthoDB" id="10001329at2"/>
<protein>
    <recommendedName>
        <fullName evidence="1">Autotransporter domain-containing protein</fullName>
    </recommendedName>
</protein>
<dbReference type="InterPro" id="IPR036709">
    <property type="entry name" value="Autotransporte_beta_dom_sf"/>
</dbReference>
<reference evidence="2 3" key="1">
    <citation type="submission" date="2016-10" db="EMBL/GenBank/DDBJ databases">
        <title>Rodentibacter gen. nov. and new species.</title>
        <authorList>
            <person name="Christensen H."/>
        </authorList>
    </citation>
    <scope>NUCLEOTIDE SEQUENCE [LARGE SCALE GENOMIC DNA]</scope>
    <source>
        <strain evidence="2 3">Ac151</strain>
    </source>
</reference>
<proteinExistence type="predicted"/>
<organism evidence="2 3">
    <name type="scientific">Rodentibacter myodis</name>
    <dbReference type="NCBI Taxonomy" id="1907939"/>
    <lineage>
        <taxon>Bacteria</taxon>
        <taxon>Pseudomonadati</taxon>
        <taxon>Pseudomonadota</taxon>
        <taxon>Gammaproteobacteria</taxon>
        <taxon>Pasteurellales</taxon>
        <taxon>Pasteurellaceae</taxon>
        <taxon>Rodentibacter</taxon>
    </lineage>
</organism>
<evidence type="ECO:0000313" key="3">
    <source>
        <dbReference type="Proteomes" id="UP000188602"/>
    </source>
</evidence>
<dbReference type="InterPro" id="IPR005546">
    <property type="entry name" value="Autotransporte_beta"/>
</dbReference>
<dbReference type="Pfam" id="PF03797">
    <property type="entry name" value="Autotransporter"/>
    <property type="match status" value="1"/>
</dbReference>
<dbReference type="PROSITE" id="PS51208">
    <property type="entry name" value="AUTOTRANSPORTER"/>
    <property type="match status" value="1"/>
</dbReference>
<evidence type="ECO:0000259" key="1">
    <source>
        <dbReference type="PROSITE" id="PS51208"/>
    </source>
</evidence>
<dbReference type="SUPFAM" id="SSF103515">
    <property type="entry name" value="Autotransporter"/>
    <property type="match status" value="1"/>
</dbReference>
<sequence>MAEEGVMSFEPEQSISQAQGISRYANAALSDFNAQTHQLLQMSRRLDQHLLDHRQSNGNVWVHTESQKNKNSSKNYRTFEQNTHLTQIGVETSSEQNIQLGGILSQSVAHNDYDQGNGRSRLIVATGYVKAYHQNGLWGSLDMNIGRAKNQIKLDDEKNNFQRDFYALGANVGVQRQILGIDLQSAIGLRYYHISAVNYDLNQAEVAVKTARPFNYHLGLKLSKTFEFKDFSLTPSLAGYYVNHLSKNGTINRVKVNNHRLNQPFGYSLGYQLGLAARYKRWELSGNWESIFTKETGKQTALMLEIRYYW</sequence>
<feature type="domain" description="Autotransporter" evidence="1">
    <location>
        <begin position="53"/>
        <end position="310"/>
    </location>
</feature>
<keyword evidence="3" id="KW-1185">Reference proteome</keyword>